<dbReference type="PROSITE" id="PS00107">
    <property type="entry name" value="PROTEIN_KINASE_ATP"/>
    <property type="match status" value="1"/>
</dbReference>
<protein>
    <recommendedName>
        <fullName evidence="1">non-specific serine/threonine protein kinase</fullName>
        <ecNumber evidence="1">2.7.11.1</ecNumber>
    </recommendedName>
</protein>
<dbReference type="PANTHER" id="PTHR43289:SF34">
    <property type="entry name" value="SERINE_THREONINE-PROTEIN KINASE YBDM-RELATED"/>
    <property type="match status" value="1"/>
</dbReference>
<dbReference type="Proteomes" id="UP000467132">
    <property type="component" value="Unassembled WGS sequence"/>
</dbReference>
<feature type="binding site" evidence="9">
    <location>
        <position position="39"/>
    </location>
    <ligand>
        <name>ATP</name>
        <dbReference type="ChEBI" id="CHEBI:30616"/>
    </ligand>
</feature>
<evidence type="ECO:0000256" key="9">
    <source>
        <dbReference type="PROSITE-ProRule" id="PRU10141"/>
    </source>
</evidence>
<proteinExistence type="predicted"/>
<feature type="domain" description="Protein kinase" evidence="12">
    <location>
        <begin position="10"/>
        <end position="268"/>
    </location>
</feature>
<keyword evidence="15" id="KW-1185">Reference proteome</keyword>
<dbReference type="InterPro" id="IPR008271">
    <property type="entry name" value="Ser/Thr_kinase_AS"/>
</dbReference>
<dbReference type="SMART" id="SM00220">
    <property type="entry name" value="S_TKc"/>
    <property type="match status" value="1"/>
</dbReference>
<dbReference type="SUPFAM" id="SSF56112">
    <property type="entry name" value="Protein kinase-like (PK-like)"/>
    <property type="match status" value="1"/>
</dbReference>
<comment type="catalytic activity">
    <reaction evidence="8">
        <text>L-seryl-[protein] + ATP = O-phospho-L-seryl-[protein] + ADP + H(+)</text>
        <dbReference type="Rhea" id="RHEA:17989"/>
        <dbReference type="Rhea" id="RHEA-COMP:9863"/>
        <dbReference type="Rhea" id="RHEA-COMP:11604"/>
        <dbReference type="ChEBI" id="CHEBI:15378"/>
        <dbReference type="ChEBI" id="CHEBI:29999"/>
        <dbReference type="ChEBI" id="CHEBI:30616"/>
        <dbReference type="ChEBI" id="CHEBI:83421"/>
        <dbReference type="ChEBI" id="CHEBI:456216"/>
        <dbReference type="EC" id="2.7.11.1"/>
    </reaction>
</comment>
<dbReference type="EC" id="2.7.11.1" evidence="1"/>
<keyword evidence="2" id="KW-0723">Serine/threonine-protein kinase</keyword>
<evidence type="ECO:0000256" key="6">
    <source>
        <dbReference type="ARBA" id="ARBA00022840"/>
    </source>
</evidence>
<feature type="domain" description="PASTA" evidence="13">
    <location>
        <begin position="425"/>
        <end position="491"/>
    </location>
</feature>
<dbReference type="InterPro" id="IPR017441">
    <property type="entry name" value="Protein_kinase_ATP_BS"/>
</dbReference>
<sequence length="644" mass="72243">MIGKILGNRYEIVEKIGGGGMALVYKAKCKLLNRFVAIKVLRQEFVNDKEFIDKFNRESQAAASLSHPNIVNIYDVGKEDDIYYIVMEYINGKTLKQYIKDNNKIDPKKTLNITIQIARALEHAHKNNIIHRDIKPQNIMITEESQIKVTDFGIARAVTSSTITQTNSVIGSVHYSSPEQAKGVYTDVKSDIYSLGIVMYEMITGKLPFDGESPISVALKHIQDEIKSPREIDNSIPINIDKIIRKATQKDKSLRYDNVTEMLDDMKLAKSNINSDVIAFKDFEENATQVLPSIDENKLKENNIKTTRREKNTNSDKPKKNKKPKKKKSIALLAILLAFLITAGALASFFFLNGILNNDEVSVPNFVGKTLEEAKLEAEEKGIELLVSKEEFSNEYEEGVVIEQSKGEGRKIVEGSTVEVVLSKGIETVTVPKITGQYSNNARILLNDADLEEGEVTQEFSELPINIVISQSPEPGEEVGKETKVNYVVSKGPETKTTTVPALIGSNVDSAKNSLRAYNLQLGKIDYKFNEDVPEGIIFEQSYNSGEEVEEQTKVDIVISKGKESEPEPKDVTKKFEFKLPESDEDKDVKVEVFKIKGQQREKVYDSTLNTSEEKFSVDITSQGKTTIIVYYDGKEAITKEETF</sequence>
<dbReference type="Pfam" id="PF00069">
    <property type="entry name" value="Pkinase"/>
    <property type="match status" value="1"/>
</dbReference>
<dbReference type="EMBL" id="QXXA01000009">
    <property type="protein sequence ID" value="NBI06881.1"/>
    <property type="molecule type" value="Genomic_DNA"/>
</dbReference>
<dbReference type="NCBIfam" id="NF033483">
    <property type="entry name" value="PknB_PASTA_kin"/>
    <property type="match status" value="1"/>
</dbReference>
<evidence type="ECO:0000256" key="10">
    <source>
        <dbReference type="SAM" id="MobiDB-lite"/>
    </source>
</evidence>
<dbReference type="PROSITE" id="PS00108">
    <property type="entry name" value="PROTEIN_KINASE_ST"/>
    <property type="match status" value="1"/>
</dbReference>
<dbReference type="FunFam" id="1.10.510.10:FF:000021">
    <property type="entry name" value="Serine/threonine protein kinase"/>
    <property type="match status" value="1"/>
</dbReference>
<accession>A0A845QX73</accession>
<keyword evidence="3" id="KW-0808">Transferase</keyword>
<evidence type="ECO:0000256" key="11">
    <source>
        <dbReference type="SAM" id="Phobius"/>
    </source>
</evidence>
<keyword evidence="11" id="KW-0812">Transmembrane</keyword>
<evidence type="ECO:0000256" key="7">
    <source>
        <dbReference type="ARBA" id="ARBA00047899"/>
    </source>
</evidence>
<dbReference type="CDD" id="cd14014">
    <property type="entry name" value="STKc_PknB_like"/>
    <property type="match status" value="1"/>
</dbReference>
<dbReference type="OrthoDB" id="9788659at2"/>
<dbReference type="PROSITE" id="PS51178">
    <property type="entry name" value="PASTA"/>
    <property type="match status" value="3"/>
</dbReference>
<dbReference type="Gene3D" id="1.10.510.10">
    <property type="entry name" value="Transferase(Phosphotransferase) domain 1"/>
    <property type="match status" value="1"/>
</dbReference>
<dbReference type="GO" id="GO:0004674">
    <property type="term" value="F:protein serine/threonine kinase activity"/>
    <property type="evidence" value="ECO:0007669"/>
    <property type="project" value="UniProtKB-KW"/>
</dbReference>
<dbReference type="Pfam" id="PF03793">
    <property type="entry name" value="PASTA"/>
    <property type="match status" value="3"/>
</dbReference>
<keyword evidence="5 14" id="KW-0418">Kinase</keyword>
<dbReference type="InterPro" id="IPR005543">
    <property type="entry name" value="PASTA_dom"/>
</dbReference>
<keyword evidence="11" id="KW-1133">Transmembrane helix</keyword>
<comment type="caution">
    <text evidence="14">The sequence shown here is derived from an EMBL/GenBank/DDBJ whole genome shotgun (WGS) entry which is preliminary data.</text>
</comment>
<comment type="catalytic activity">
    <reaction evidence="7">
        <text>L-threonyl-[protein] + ATP = O-phospho-L-threonyl-[protein] + ADP + H(+)</text>
        <dbReference type="Rhea" id="RHEA:46608"/>
        <dbReference type="Rhea" id="RHEA-COMP:11060"/>
        <dbReference type="Rhea" id="RHEA-COMP:11605"/>
        <dbReference type="ChEBI" id="CHEBI:15378"/>
        <dbReference type="ChEBI" id="CHEBI:30013"/>
        <dbReference type="ChEBI" id="CHEBI:30616"/>
        <dbReference type="ChEBI" id="CHEBI:61977"/>
        <dbReference type="ChEBI" id="CHEBI:456216"/>
        <dbReference type="EC" id="2.7.11.1"/>
    </reaction>
</comment>
<dbReference type="SMART" id="SM00740">
    <property type="entry name" value="PASTA"/>
    <property type="match status" value="3"/>
</dbReference>
<evidence type="ECO:0000256" key="2">
    <source>
        <dbReference type="ARBA" id="ARBA00022527"/>
    </source>
</evidence>
<dbReference type="FunFam" id="3.30.200.20:FF:000035">
    <property type="entry name" value="Serine/threonine protein kinase Stk1"/>
    <property type="match status" value="1"/>
</dbReference>
<dbReference type="GO" id="GO:0005524">
    <property type="term" value="F:ATP binding"/>
    <property type="evidence" value="ECO:0007669"/>
    <property type="project" value="UniProtKB-UniRule"/>
</dbReference>
<dbReference type="Gene3D" id="3.30.200.20">
    <property type="entry name" value="Phosphorylase Kinase, domain 1"/>
    <property type="match status" value="1"/>
</dbReference>
<evidence type="ECO:0000256" key="3">
    <source>
        <dbReference type="ARBA" id="ARBA00022679"/>
    </source>
</evidence>
<dbReference type="AlphaFoldDB" id="A0A845QX73"/>
<feature type="region of interest" description="Disordered" evidence="10">
    <location>
        <begin position="294"/>
        <end position="324"/>
    </location>
</feature>
<keyword evidence="11" id="KW-0472">Membrane</keyword>
<name>A0A845QX73_9CLOT</name>
<dbReference type="CDD" id="cd06577">
    <property type="entry name" value="PASTA_pknB"/>
    <property type="match status" value="3"/>
</dbReference>
<feature type="domain" description="PASTA" evidence="13">
    <location>
        <begin position="357"/>
        <end position="424"/>
    </location>
</feature>
<keyword evidence="6 9" id="KW-0067">ATP-binding</keyword>
<evidence type="ECO:0000256" key="1">
    <source>
        <dbReference type="ARBA" id="ARBA00012513"/>
    </source>
</evidence>
<dbReference type="Gene3D" id="3.30.10.20">
    <property type="match status" value="3"/>
</dbReference>
<evidence type="ECO:0000259" key="12">
    <source>
        <dbReference type="PROSITE" id="PS50011"/>
    </source>
</evidence>
<gene>
    <name evidence="14" type="primary">pknB</name>
    <name evidence="14" type="ORF">D3Z33_08450</name>
</gene>
<dbReference type="InterPro" id="IPR011009">
    <property type="entry name" value="Kinase-like_dom_sf"/>
</dbReference>
<evidence type="ECO:0000256" key="8">
    <source>
        <dbReference type="ARBA" id="ARBA00048679"/>
    </source>
</evidence>
<evidence type="ECO:0000313" key="15">
    <source>
        <dbReference type="Proteomes" id="UP000467132"/>
    </source>
</evidence>
<feature type="transmembrane region" description="Helical" evidence="11">
    <location>
        <begin position="330"/>
        <end position="352"/>
    </location>
</feature>
<evidence type="ECO:0000256" key="5">
    <source>
        <dbReference type="ARBA" id="ARBA00022777"/>
    </source>
</evidence>
<organism evidence="14 15">
    <name type="scientific">Senegalia massiliensis</name>
    <dbReference type="NCBI Taxonomy" id="1720316"/>
    <lineage>
        <taxon>Bacteria</taxon>
        <taxon>Bacillati</taxon>
        <taxon>Bacillota</taxon>
        <taxon>Clostridia</taxon>
        <taxon>Eubacteriales</taxon>
        <taxon>Clostridiaceae</taxon>
        <taxon>Senegalia</taxon>
    </lineage>
</organism>
<keyword evidence="4 9" id="KW-0547">Nucleotide-binding</keyword>
<feature type="domain" description="PASTA" evidence="13">
    <location>
        <begin position="492"/>
        <end position="561"/>
    </location>
</feature>
<reference evidence="14 15" key="1">
    <citation type="submission" date="2018-08" db="EMBL/GenBank/DDBJ databases">
        <title>Murine metabolic-syndrome-specific gut microbial biobank.</title>
        <authorList>
            <person name="Liu C."/>
        </authorList>
    </citation>
    <scope>NUCLEOTIDE SEQUENCE [LARGE SCALE GENOMIC DNA]</scope>
    <source>
        <strain evidence="14 15">583</strain>
    </source>
</reference>
<dbReference type="PANTHER" id="PTHR43289">
    <property type="entry name" value="MITOGEN-ACTIVATED PROTEIN KINASE KINASE KINASE 20-RELATED"/>
    <property type="match status" value="1"/>
</dbReference>
<dbReference type="PROSITE" id="PS50011">
    <property type="entry name" value="PROTEIN_KINASE_DOM"/>
    <property type="match status" value="1"/>
</dbReference>
<dbReference type="RefSeq" id="WP_160197360.1">
    <property type="nucleotide sequence ID" value="NZ_QXXA01000009.1"/>
</dbReference>
<evidence type="ECO:0000256" key="4">
    <source>
        <dbReference type="ARBA" id="ARBA00022741"/>
    </source>
</evidence>
<dbReference type="InterPro" id="IPR000719">
    <property type="entry name" value="Prot_kinase_dom"/>
</dbReference>
<evidence type="ECO:0000313" key="14">
    <source>
        <dbReference type="EMBL" id="NBI06881.1"/>
    </source>
</evidence>
<evidence type="ECO:0000259" key="13">
    <source>
        <dbReference type="PROSITE" id="PS51178"/>
    </source>
</evidence>
<feature type="compositionally biased region" description="Basic and acidic residues" evidence="10">
    <location>
        <begin position="295"/>
        <end position="318"/>
    </location>
</feature>